<dbReference type="SMART" id="SM00642">
    <property type="entry name" value="Aamy"/>
    <property type="match status" value="1"/>
</dbReference>
<dbReference type="InterPro" id="IPR012768">
    <property type="entry name" value="Trehalose_TreZ"/>
</dbReference>
<feature type="domain" description="Glycosyl hydrolase family 13 catalytic" evidence="12">
    <location>
        <begin position="99"/>
        <end position="443"/>
    </location>
</feature>
<evidence type="ECO:0000256" key="8">
    <source>
        <dbReference type="ARBA" id="ARBA00023277"/>
    </source>
</evidence>
<feature type="non-terminal residue" evidence="13">
    <location>
        <position position="576"/>
    </location>
</feature>
<evidence type="ECO:0000256" key="2">
    <source>
        <dbReference type="ARBA" id="ARBA00005199"/>
    </source>
</evidence>
<dbReference type="Proteomes" id="UP000437736">
    <property type="component" value="Unassembled WGS sequence"/>
</dbReference>
<dbReference type="Gene3D" id="3.20.20.80">
    <property type="entry name" value="Glycosidases"/>
    <property type="match status" value="1"/>
</dbReference>
<sequence length="576" mass="63169">MTTLRVWAPDHDRVEAVLDDGRRAMEPCAGGWWRLELEDAGHGTRYRFSIDGGPPRPDPRSAWQPEGVDGPSAVVDHDAHRWADGAWKGARLASSVLYELHVGTFSEAGTFDGAIGHLDELVALGVDAVELLPVAEFGGSRGWGYDGVLLYAPHHGYGGPDGLKRLVDACHARGLAVVLDVVYNHLGPAGNYLAEYGPYFTDRYHTPWGSAVNFDGPGSDEVRRFVLDNARQWLVDYHVDGLRLDAVHAIFDEGALHILEELAEVAHAIADATGREKWVIAESDLNDPRLVRSPEAGGYGLDASWSDDFHHALHALLTGERDGYYADYGSVAQLARALERVYVFGRDWSPLRGRLHGRAVGDLPGSRFLGYLQNHDQIGNRAVGERTAALLPPGRLRVAAALVLLAPFVPMLFQGEEWGASTPWQYFTDHTDPELGRAVREGRRREFAAFGWDPEQVPDPQDPATFAHSRLDRAEQGRSPHRELLAWHRALIGLRRARPELRVADRRQVRVEWSEEGRWLVLWRAGVAVAANLADHPQALPVAGAPRLLLASEDGGVTVDGGTVTLPADAVAVLGP</sequence>
<keyword evidence="6" id="KW-0963">Cytoplasm</keyword>
<organism evidence="13 14">
    <name type="scientific">Acidiferrimicrobium australe</name>
    <dbReference type="NCBI Taxonomy" id="2664430"/>
    <lineage>
        <taxon>Bacteria</taxon>
        <taxon>Bacillati</taxon>
        <taxon>Actinomycetota</taxon>
        <taxon>Acidimicrobiia</taxon>
        <taxon>Acidimicrobiales</taxon>
        <taxon>Acidimicrobiaceae</taxon>
        <taxon>Acidiferrimicrobium</taxon>
    </lineage>
</organism>
<evidence type="ECO:0000256" key="10">
    <source>
        <dbReference type="ARBA" id="ARBA00034013"/>
    </source>
</evidence>
<comment type="caution">
    <text evidence="13">The sequence shown here is derived from an EMBL/GenBank/DDBJ whole genome shotgun (WGS) entry which is preliminary data.</text>
</comment>
<comment type="catalytic activity">
    <reaction evidence="10">
        <text>hydrolysis of (1-&gt;4)-alpha-D-glucosidic linkage in 4-alpha-D-[(1-&gt;4)-alpha-D-glucanosyl]n trehalose to yield trehalose and (1-&gt;4)-alpha-D-glucan.</text>
        <dbReference type="EC" id="3.2.1.141"/>
    </reaction>
</comment>
<dbReference type="InterPro" id="IPR017853">
    <property type="entry name" value="GH"/>
</dbReference>
<protein>
    <recommendedName>
        <fullName evidence="5 11">Malto-oligosyltrehalose trehalohydrolase</fullName>
        <ecNumber evidence="4 11">3.2.1.141</ecNumber>
    </recommendedName>
</protein>
<dbReference type="InterPro" id="IPR044901">
    <property type="entry name" value="Trehalose_TreZ_E-set_sf"/>
</dbReference>
<keyword evidence="8" id="KW-0119">Carbohydrate metabolism</keyword>
<evidence type="ECO:0000256" key="4">
    <source>
        <dbReference type="ARBA" id="ARBA00012268"/>
    </source>
</evidence>
<dbReference type="CDD" id="cd02853">
    <property type="entry name" value="E_set_MTHase_like_N"/>
    <property type="match status" value="1"/>
</dbReference>
<dbReference type="InterPro" id="IPR014756">
    <property type="entry name" value="Ig_E-set"/>
</dbReference>
<dbReference type="PANTHER" id="PTHR43651:SF11">
    <property type="entry name" value="MALTO-OLIGOSYLTREHALOSE TREHALOHYDROLASE"/>
    <property type="match status" value="1"/>
</dbReference>
<comment type="similarity">
    <text evidence="3">Belongs to the glycosyl hydrolase 13 family.</text>
</comment>
<dbReference type="CDD" id="cd11325">
    <property type="entry name" value="AmyAc_GTHase"/>
    <property type="match status" value="1"/>
</dbReference>
<evidence type="ECO:0000256" key="7">
    <source>
        <dbReference type="ARBA" id="ARBA00022801"/>
    </source>
</evidence>
<dbReference type="InterPro" id="IPR013783">
    <property type="entry name" value="Ig-like_fold"/>
</dbReference>
<dbReference type="InterPro" id="IPR006047">
    <property type="entry name" value="GH13_cat_dom"/>
</dbReference>
<keyword evidence="14" id="KW-1185">Reference proteome</keyword>
<comment type="pathway">
    <text evidence="2">Glycan biosynthesis; trehalose biosynthesis.</text>
</comment>
<accession>A0ABW9QW12</accession>
<evidence type="ECO:0000313" key="13">
    <source>
        <dbReference type="EMBL" id="MST33711.1"/>
    </source>
</evidence>
<keyword evidence="7" id="KW-0378">Hydrolase</keyword>
<dbReference type="EMBL" id="WJHE01000696">
    <property type="protein sequence ID" value="MST33711.1"/>
    <property type="molecule type" value="Genomic_DNA"/>
</dbReference>
<dbReference type="Gene3D" id="1.10.10.760">
    <property type="entry name" value="E-set domains of sugar-utilizing enzymes"/>
    <property type="match status" value="1"/>
</dbReference>
<gene>
    <name evidence="13" type="primary">treZ</name>
    <name evidence="13" type="ORF">GHK86_13410</name>
</gene>
<dbReference type="NCBIfam" id="TIGR02402">
    <property type="entry name" value="trehalose_TreZ"/>
    <property type="match status" value="1"/>
</dbReference>
<dbReference type="PANTHER" id="PTHR43651">
    <property type="entry name" value="1,4-ALPHA-GLUCAN-BRANCHING ENZYME"/>
    <property type="match status" value="1"/>
</dbReference>
<evidence type="ECO:0000256" key="9">
    <source>
        <dbReference type="ARBA" id="ARBA00023295"/>
    </source>
</evidence>
<name>A0ABW9QW12_9ACTN</name>
<reference evidence="13 14" key="1">
    <citation type="submission" date="2019-11" db="EMBL/GenBank/DDBJ databases">
        <title>Acidiferrimicrobium australis gen. nov., sp. nov., an acidophilic and obligately heterotrophic, member of the Actinobacteria that catalyses dissimilatory oxido- reduction of iron isolated from metal-rich acidic water in Chile.</title>
        <authorList>
            <person name="Gonzalez D."/>
            <person name="Huber K."/>
            <person name="Hedrich S."/>
            <person name="Rojas-Villalobos C."/>
            <person name="Quatrini R."/>
            <person name="Dinamarca M.A."/>
            <person name="Schwarz A."/>
            <person name="Canales C."/>
            <person name="Nancucheo I."/>
        </authorList>
    </citation>
    <scope>NUCLEOTIDE SEQUENCE [LARGE SCALE GENOMIC DNA]</scope>
    <source>
        <strain evidence="13 14">USS-CCA1</strain>
    </source>
</reference>
<dbReference type="SUPFAM" id="SSF51445">
    <property type="entry name" value="(Trans)glycosidases"/>
    <property type="match status" value="1"/>
</dbReference>
<evidence type="ECO:0000256" key="5">
    <source>
        <dbReference type="ARBA" id="ARBA00015938"/>
    </source>
</evidence>
<evidence type="ECO:0000256" key="6">
    <source>
        <dbReference type="ARBA" id="ARBA00022490"/>
    </source>
</evidence>
<evidence type="ECO:0000259" key="12">
    <source>
        <dbReference type="SMART" id="SM00642"/>
    </source>
</evidence>
<evidence type="ECO:0000256" key="1">
    <source>
        <dbReference type="ARBA" id="ARBA00004496"/>
    </source>
</evidence>
<comment type="subcellular location">
    <subcellularLocation>
        <location evidence="1">Cytoplasm</location>
    </subcellularLocation>
</comment>
<dbReference type="SUPFAM" id="SSF81296">
    <property type="entry name" value="E set domains"/>
    <property type="match status" value="1"/>
</dbReference>
<dbReference type="Pfam" id="PF00128">
    <property type="entry name" value="Alpha-amylase"/>
    <property type="match status" value="1"/>
</dbReference>
<proteinExistence type="inferred from homology"/>
<evidence type="ECO:0000256" key="11">
    <source>
        <dbReference type="NCBIfam" id="TIGR02402"/>
    </source>
</evidence>
<dbReference type="EC" id="3.2.1.141" evidence="4 11"/>
<evidence type="ECO:0000256" key="3">
    <source>
        <dbReference type="ARBA" id="ARBA00008061"/>
    </source>
</evidence>
<evidence type="ECO:0000313" key="14">
    <source>
        <dbReference type="Proteomes" id="UP000437736"/>
    </source>
</evidence>
<dbReference type="Gene3D" id="2.60.40.10">
    <property type="entry name" value="Immunoglobulins"/>
    <property type="match status" value="1"/>
</dbReference>
<dbReference type="PIRSF" id="PIRSF006337">
    <property type="entry name" value="Trehalose_TreZ"/>
    <property type="match status" value="1"/>
</dbReference>
<keyword evidence="9" id="KW-0326">Glycosidase</keyword>